<evidence type="ECO:0008006" key="5">
    <source>
        <dbReference type="Google" id="ProtNLM"/>
    </source>
</evidence>
<comment type="caution">
    <text evidence="3">The sequence shown here is derived from an EMBL/GenBank/DDBJ whole genome shotgun (WGS) entry which is preliminary data.</text>
</comment>
<evidence type="ECO:0000256" key="1">
    <source>
        <dbReference type="SAM" id="MobiDB-lite"/>
    </source>
</evidence>
<accession>A0AAW8WJL8</accession>
<gene>
    <name evidence="3" type="ORF">RON39_04535</name>
</gene>
<reference evidence="3" key="1">
    <citation type="submission" date="2023-08" db="EMBL/GenBank/DDBJ databases">
        <title>Lactobacillus from the Female Urinary Tract.</title>
        <authorList>
            <person name="Stegman N."/>
            <person name="Jackson B."/>
            <person name="Steiling M."/>
            <person name="Sedano C."/>
            <person name="Wolfe A."/>
            <person name="Putonti C."/>
        </authorList>
    </citation>
    <scope>NUCLEOTIDE SEQUENCE</scope>
    <source>
        <strain evidence="3">UMB5661</strain>
    </source>
</reference>
<evidence type="ECO:0000313" key="3">
    <source>
        <dbReference type="EMBL" id="MDT9609397.1"/>
    </source>
</evidence>
<dbReference type="AlphaFoldDB" id="A0AAW8WJL8"/>
<sequence>MVRGVMHKNSGWHITGIDTKKEGKKMKQQKKERESNLKVWTMTAGVLIAVLGMFAIARVPKNDELNDIRSEIKTVEKQIVQEKNSQTENSAYKQKFDVVSAEKEARDNFLKVISAIYTKRKFSETKQEKELNDFEKVFPGKEGKRFIKDIGDSYGYLKNKSTNVYFGDLTNVTHTKIIVITLVESTNKKEITYGWEFDYNLKTQKINSFKEINIERN</sequence>
<keyword evidence="2" id="KW-1133">Transmembrane helix</keyword>
<dbReference type="EMBL" id="JAVTXN010000016">
    <property type="protein sequence ID" value="MDT9609397.1"/>
    <property type="molecule type" value="Genomic_DNA"/>
</dbReference>
<dbReference type="Proteomes" id="UP001253287">
    <property type="component" value="Unassembled WGS sequence"/>
</dbReference>
<organism evidence="3 4">
    <name type="scientific">Lactobacillus crispatus</name>
    <dbReference type="NCBI Taxonomy" id="47770"/>
    <lineage>
        <taxon>Bacteria</taxon>
        <taxon>Bacillati</taxon>
        <taxon>Bacillota</taxon>
        <taxon>Bacilli</taxon>
        <taxon>Lactobacillales</taxon>
        <taxon>Lactobacillaceae</taxon>
        <taxon>Lactobacillus</taxon>
    </lineage>
</organism>
<keyword evidence="2" id="KW-0812">Transmembrane</keyword>
<feature type="region of interest" description="Disordered" evidence="1">
    <location>
        <begin position="1"/>
        <end position="34"/>
    </location>
</feature>
<protein>
    <recommendedName>
        <fullName evidence="5">Conjugal transfer protein</fullName>
    </recommendedName>
</protein>
<name>A0AAW8WJL8_9LACO</name>
<dbReference type="RefSeq" id="WP_240470066.1">
    <property type="nucleotide sequence ID" value="NZ_JAKWVJ010000036.1"/>
</dbReference>
<evidence type="ECO:0000313" key="4">
    <source>
        <dbReference type="Proteomes" id="UP001253287"/>
    </source>
</evidence>
<proteinExistence type="predicted"/>
<evidence type="ECO:0000256" key="2">
    <source>
        <dbReference type="SAM" id="Phobius"/>
    </source>
</evidence>
<feature type="transmembrane region" description="Helical" evidence="2">
    <location>
        <begin position="37"/>
        <end position="57"/>
    </location>
</feature>
<keyword evidence="2" id="KW-0472">Membrane</keyword>